<evidence type="ECO:0000256" key="7">
    <source>
        <dbReference type="ARBA" id="ARBA00022729"/>
    </source>
</evidence>
<gene>
    <name evidence="17" type="ORF">B4U79_05155</name>
</gene>
<dbReference type="Proteomes" id="UP000285301">
    <property type="component" value="Unassembled WGS sequence"/>
</dbReference>
<dbReference type="GO" id="GO:2001256">
    <property type="term" value="P:regulation of store-operated calcium entry"/>
    <property type="evidence" value="ECO:0007669"/>
    <property type="project" value="InterPro"/>
</dbReference>
<feature type="chain" id="PRO_5019455843" description="Store-operated calcium entry-associated regulatory factor" evidence="16">
    <location>
        <begin position="23"/>
        <end position="274"/>
    </location>
</feature>
<keyword evidence="12 15" id="KW-0472">Membrane</keyword>
<protein>
    <recommendedName>
        <fullName evidence="3">Store-operated calcium entry-associated regulatory factor</fullName>
    </recommendedName>
    <alternativeName>
        <fullName evidence="13">Transmembrane protein 66</fullName>
    </alternativeName>
</protein>
<comment type="similarity">
    <text evidence="2">Belongs to the SARAF family.</text>
</comment>
<feature type="signal peptide" evidence="16">
    <location>
        <begin position="1"/>
        <end position="22"/>
    </location>
</feature>
<organism evidence="17 18">
    <name type="scientific">Dinothrombium tinctorium</name>
    <dbReference type="NCBI Taxonomy" id="1965070"/>
    <lineage>
        <taxon>Eukaryota</taxon>
        <taxon>Metazoa</taxon>
        <taxon>Ecdysozoa</taxon>
        <taxon>Arthropoda</taxon>
        <taxon>Chelicerata</taxon>
        <taxon>Arachnida</taxon>
        <taxon>Acari</taxon>
        <taxon>Acariformes</taxon>
        <taxon>Trombidiformes</taxon>
        <taxon>Prostigmata</taxon>
        <taxon>Anystina</taxon>
        <taxon>Parasitengona</taxon>
        <taxon>Trombidioidea</taxon>
        <taxon>Trombidiidae</taxon>
        <taxon>Dinothrombium</taxon>
    </lineage>
</organism>
<dbReference type="InterPro" id="IPR009567">
    <property type="entry name" value="SARAF"/>
</dbReference>
<evidence type="ECO:0000256" key="4">
    <source>
        <dbReference type="ARBA" id="ARBA00022448"/>
    </source>
</evidence>
<evidence type="ECO:0000256" key="14">
    <source>
        <dbReference type="SAM" id="MobiDB-lite"/>
    </source>
</evidence>
<evidence type="ECO:0000313" key="18">
    <source>
        <dbReference type="Proteomes" id="UP000285301"/>
    </source>
</evidence>
<evidence type="ECO:0000256" key="12">
    <source>
        <dbReference type="ARBA" id="ARBA00023136"/>
    </source>
</evidence>
<sequence>MSSNRAILLLFTAALALIAVDAKKDRVKLKEVETLTFRQNAMTRSRRSHSIPQLNCIGGTAANQYTPKTVQCYNRGFDGNDVQWECKAELKNKYVFGNVFVNCEGYDYPEDPFILADSCGLEYELDFADDRYERKRSPYDDDRKYIPKKSDSGTGLTFILVALFGMAAIYFICLPNSRSARSSSPPPPPPPGFRTDFPNDGYDGCENTRQSSNFGGNLWSGVIGAGLGYMLGRNSQRSTYTPTYTSSEERNRSFDDDNSESFRSASAFASTRRR</sequence>
<dbReference type="GO" id="GO:0005789">
    <property type="term" value="C:endoplasmic reticulum membrane"/>
    <property type="evidence" value="ECO:0007669"/>
    <property type="project" value="UniProtKB-SubCell"/>
</dbReference>
<feature type="transmembrane region" description="Helical" evidence="15">
    <location>
        <begin position="155"/>
        <end position="174"/>
    </location>
</feature>
<evidence type="ECO:0000256" key="11">
    <source>
        <dbReference type="ARBA" id="ARBA00023065"/>
    </source>
</evidence>
<keyword evidence="9" id="KW-0106">Calcium</keyword>
<dbReference type="OrthoDB" id="20303at2759"/>
<evidence type="ECO:0000256" key="6">
    <source>
        <dbReference type="ARBA" id="ARBA00022692"/>
    </source>
</evidence>
<evidence type="ECO:0000256" key="5">
    <source>
        <dbReference type="ARBA" id="ARBA00022568"/>
    </source>
</evidence>
<keyword evidence="7 16" id="KW-0732">Signal</keyword>
<dbReference type="PANTHER" id="PTHR15929:SF0">
    <property type="entry name" value="STORE-OPERATED CALCIUM ENTRY-ASSOCIATED REGULATORY FACTOR"/>
    <property type="match status" value="1"/>
</dbReference>
<keyword evidence="18" id="KW-1185">Reference proteome</keyword>
<keyword evidence="10 15" id="KW-1133">Transmembrane helix</keyword>
<evidence type="ECO:0000256" key="9">
    <source>
        <dbReference type="ARBA" id="ARBA00022837"/>
    </source>
</evidence>
<evidence type="ECO:0000256" key="15">
    <source>
        <dbReference type="SAM" id="Phobius"/>
    </source>
</evidence>
<evidence type="ECO:0000256" key="3">
    <source>
        <dbReference type="ARBA" id="ARBA00016584"/>
    </source>
</evidence>
<keyword evidence="11" id="KW-0406">Ion transport</keyword>
<name>A0A443QJZ2_9ACAR</name>
<keyword evidence="5" id="KW-0109">Calcium transport</keyword>
<dbReference type="STRING" id="1965070.A0A443QJZ2"/>
<proteinExistence type="inferred from homology"/>
<comment type="caution">
    <text evidence="17">The sequence shown here is derived from an EMBL/GenBank/DDBJ whole genome shotgun (WGS) entry which is preliminary data.</text>
</comment>
<evidence type="ECO:0000256" key="13">
    <source>
        <dbReference type="ARBA" id="ARBA00031116"/>
    </source>
</evidence>
<dbReference type="GO" id="GO:0006816">
    <property type="term" value="P:calcium ion transport"/>
    <property type="evidence" value="ECO:0007669"/>
    <property type="project" value="UniProtKB-KW"/>
</dbReference>
<accession>A0A443QJZ2</accession>
<feature type="region of interest" description="Disordered" evidence="14">
    <location>
        <begin position="179"/>
        <end position="206"/>
    </location>
</feature>
<evidence type="ECO:0000256" key="8">
    <source>
        <dbReference type="ARBA" id="ARBA00022824"/>
    </source>
</evidence>
<evidence type="ECO:0000256" key="2">
    <source>
        <dbReference type="ARBA" id="ARBA00006833"/>
    </source>
</evidence>
<dbReference type="EMBL" id="NCKU01006598">
    <property type="protein sequence ID" value="RWS03331.1"/>
    <property type="molecule type" value="Genomic_DNA"/>
</dbReference>
<keyword evidence="4" id="KW-0813">Transport</keyword>
<feature type="region of interest" description="Disordered" evidence="14">
    <location>
        <begin position="238"/>
        <end position="274"/>
    </location>
</feature>
<keyword evidence="8" id="KW-0256">Endoplasmic reticulum</keyword>
<dbReference type="Pfam" id="PF06682">
    <property type="entry name" value="SARAF"/>
    <property type="match status" value="1"/>
</dbReference>
<evidence type="ECO:0000313" key="17">
    <source>
        <dbReference type="EMBL" id="RWS03331.1"/>
    </source>
</evidence>
<evidence type="ECO:0000256" key="10">
    <source>
        <dbReference type="ARBA" id="ARBA00022989"/>
    </source>
</evidence>
<dbReference type="PANTHER" id="PTHR15929">
    <property type="entry name" value="STORE-OPERATED CALCIUM ENTRY-ASSOCIATED REGULATORY FACTOR"/>
    <property type="match status" value="1"/>
</dbReference>
<evidence type="ECO:0000256" key="16">
    <source>
        <dbReference type="SAM" id="SignalP"/>
    </source>
</evidence>
<keyword evidence="6 15" id="KW-0812">Transmembrane</keyword>
<evidence type="ECO:0000256" key="1">
    <source>
        <dbReference type="ARBA" id="ARBA00004115"/>
    </source>
</evidence>
<reference evidence="17 18" key="1">
    <citation type="journal article" date="2018" name="Gigascience">
        <title>Genomes of trombidid mites reveal novel predicted allergens and laterally-transferred genes associated with secondary metabolism.</title>
        <authorList>
            <person name="Dong X."/>
            <person name="Chaisiri K."/>
            <person name="Xia D."/>
            <person name="Armstrong S.D."/>
            <person name="Fang Y."/>
            <person name="Donnelly M.J."/>
            <person name="Kadowaki T."/>
            <person name="McGarry J.W."/>
            <person name="Darby A.C."/>
            <person name="Makepeace B.L."/>
        </authorList>
    </citation>
    <scope>NUCLEOTIDE SEQUENCE [LARGE SCALE GENOMIC DNA]</scope>
    <source>
        <strain evidence="17">UoL-WK</strain>
    </source>
</reference>
<comment type="subcellular location">
    <subcellularLocation>
        <location evidence="1">Endoplasmic reticulum membrane</location>
        <topology evidence="1">Single-pass type I membrane protein</topology>
    </subcellularLocation>
</comment>
<feature type="compositionally biased region" description="Low complexity" evidence="14">
    <location>
        <begin position="261"/>
        <end position="274"/>
    </location>
</feature>
<dbReference type="AlphaFoldDB" id="A0A443QJZ2"/>